<gene>
    <name evidence="8" type="ORF">H2509_16940</name>
</gene>
<feature type="transmembrane region" description="Helical" evidence="6">
    <location>
        <begin position="291"/>
        <end position="310"/>
    </location>
</feature>
<dbReference type="EMBL" id="JACFXV010000064">
    <property type="protein sequence ID" value="MBA5778814.1"/>
    <property type="molecule type" value="Genomic_DNA"/>
</dbReference>
<dbReference type="InterPro" id="IPR000620">
    <property type="entry name" value="EamA_dom"/>
</dbReference>
<dbReference type="PANTHER" id="PTHR32322">
    <property type="entry name" value="INNER MEMBRANE TRANSPORTER"/>
    <property type="match status" value="1"/>
</dbReference>
<dbReference type="GO" id="GO:0016020">
    <property type="term" value="C:membrane"/>
    <property type="evidence" value="ECO:0007669"/>
    <property type="project" value="UniProtKB-SubCell"/>
</dbReference>
<protein>
    <submittedName>
        <fullName evidence="8">DMT family transporter</fullName>
    </submittedName>
</protein>
<reference evidence="8 9" key="1">
    <citation type="submission" date="2020-07" db="EMBL/GenBank/DDBJ databases">
        <title>Stappia sp., F7233, whole genome shotgun sequencing project.</title>
        <authorList>
            <person name="Jiang S."/>
            <person name="Liu Z.W."/>
            <person name="Du Z.J."/>
        </authorList>
    </citation>
    <scope>NUCLEOTIDE SEQUENCE [LARGE SCALE GENOMIC DNA]</scope>
    <source>
        <strain evidence="8 9">F7233</strain>
    </source>
</reference>
<feature type="domain" description="EamA" evidence="7">
    <location>
        <begin position="174"/>
        <end position="307"/>
    </location>
</feature>
<dbReference type="RefSeq" id="WP_182167501.1">
    <property type="nucleotide sequence ID" value="NZ_JACFXV010000064.1"/>
</dbReference>
<comment type="similarity">
    <text evidence="2">Belongs to the EamA transporter family.</text>
</comment>
<evidence type="ECO:0000256" key="5">
    <source>
        <dbReference type="ARBA" id="ARBA00023136"/>
    </source>
</evidence>
<dbReference type="InterPro" id="IPR037185">
    <property type="entry name" value="EmrE-like"/>
</dbReference>
<evidence type="ECO:0000313" key="9">
    <source>
        <dbReference type="Proteomes" id="UP000541109"/>
    </source>
</evidence>
<dbReference type="Proteomes" id="UP000541109">
    <property type="component" value="Unassembled WGS sequence"/>
</dbReference>
<feature type="transmembrane region" description="Helical" evidence="6">
    <location>
        <begin position="144"/>
        <end position="167"/>
    </location>
</feature>
<dbReference type="AlphaFoldDB" id="A0A839AIR2"/>
<name>A0A839AIR2_9HYPH</name>
<keyword evidence="4 6" id="KW-1133">Transmembrane helix</keyword>
<comment type="subcellular location">
    <subcellularLocation>
        <location evidence="1">Membrane</location>
        <topology evidence="1">Multi-pass membrane protein</topology>
    </subcellularLocation>
</comment>
<dbReference type="Pfam" id="PF00892">
    <property type="entry name" value="EamA"/>
    <property type="match status" value="2"/>
</dbReference>
<dbReference type="SUPFAM" id="SSF103481">
    <property type="entry name" value="Multidrug resistance efflux transporter EmrE"/>
    <property type="match status" value="2"/>
</dbReference>
<feature type="transmembrane region" description="Helical" evidence="6">
    <location>
        <begin position="29"/>
        <end position="49"/>
    </location>
</feature>
<dbReference type="PANTHER" id="PTHR32322:SF2">
    <property type="entry name" value="EAMA DOMAIN-CONTAINING PROTEIN"/>
    <property type="match status" value="1"/>
</dbReference>
<feature type="transmembrane region" description="Helical" evidence="6">
    <location>
        <begin position="117"/>
        <end position="135"/>
    </location>
</feature>
<feature type="transmembrane region" description="Helical" evidence="6">
    <location>
        <begin position="55"/>
        <end position="75"/>
    </location>
</feature>
<evidence type="ECO:0000256" key="2">
    <source>
        <dbReference type="ARBA" id="ARBA00007362"/>
    </source>
</evidence>
<feature type="transmembrane region" description="Helical" evidence="6">
    <location>
        <begin position="173"/>
        <end position="191"/>
    </location>
</feature>
<evidence type="ECO:0000256" key="4">
    <source>
        <dbReference type="ARBA" id="ARBA00022989"/>
    </source>
</evidence>
<feature type="domain" description="EamA" evidence="7">
    <location>
        <begin position="27"/>
        <end position="158"/>
    </location>
</feature>
<comment type="caution">
    <text evidence="8">The sequence shown here is derived from an EMBL/GenBank/DDBJ whole genome shotgun (WGS) entry which is preliminary data.</text>
</comment>
<feature type="transmembrane region" description="Helical" evidence="6">
    <location>
        <begin position="237"/>
        <end position="255"/>
    </location>
</feature>
<keyword evidence="3 6" id="KW-0812">Transmembrane</keyword>
<evidence type="ECO:0000313" key="8">
    <source>
        <dbReference type="EMBL" id="MBA5778814.1"/>
    </source>
</evidence>
<dbReference type="InterPro" id="IPR050638">
    <property type="entry name" value="AA-Vitamin_Transporters"/>
</dbReference>
<accession>A0A839AIR2</accession>
<evidence type="ECO:0000256" key="6">
    <source>
        <dbReference type="SAM" id="Phobius"/>
    </source>
</evidence>
<keyword evidence="9" id="KW-1185">Reference proteome</keyword>
<feature type="transmembrane region" description="Helical" evidence="6">
    <location>
        <begin position="203"/>
        <end position="225"/>
    </location>
</feature>
<evidence type="ECO:0000256" key="3">
    <source>
        <dbReference type="ARBA" id="ARBA00022692"/>
    </source>
</evidence>
<proteinExistence type="inferred from homology"/>
<keyword evidence="5 6" id="KW-0472">Membrane</keyword>
<evidence type="ECO:0000259" key="7">
    <source>
        <dbReference type="Pfam" id="PF00892"/>
    </source>
</evidence>
<sequence>MSRHADPDALRQRQVRADRQSGDGLRAHLAMLLFILVISTTFPVGEAITATLDPIALTFLRFLIATLVLAAVVAANRKWARPNLKQGLKASFVGSLLAFYFIAMFEALRFTSAINTGALFALIPAMTAAFAWLLLRQTLSRRQLLCLAIAGCGAIVVLYGDNLAALANLSLGFGERLFLCGCVAFAAYSPFVRKFHGTEPLSLFTLWVLMGGTMVLFIVGLPVIVQVEWSAVPPSTYAGIVYLAVFPTALTFYLAKYASVRLPSGQVMAYTYLLPAFVVIEKTLIGGPLPSQTVVTGVAITAAATFLLQWSPKKVPA</sequence>
<feature type="transmembrane region" description="Helical" evidence="6">
    <location>
        <begin position="267"/>
        <end position="285"/>
    </location>
</feature>
<organism evidence="8 9">
    <name type="scientific">Stappia albiluteola</name>
    <dbReference type="NCBI Taxonomy" id="2758565"/>
    <lineage>
        <taxon>Bacteria</taxon>
        <taxon>Pseudomonadati</taxon>
        <taxon>Pseudomonadota</taxon>
        <taxon>Alphaproteobacteria</taxon>
        <taxon>Hyphomicrobiales</taxon>
        <taxon>Stappiaceae</taxon>
        <taxon>Stappia</taxon>
    </lineage>
</organism>
<evidence type="ECO:0000256" key="1">
    <source>
        <dbReference type="ARBA" id="ARBA00004141"/>
    </source>
</evidence>
<feature type="transmembrane region" description="Helical" evidence="6">
    <location>
        <begin position="87"/>
        <end position="105"/>
    </location>
</feature>